<dbReference type="EMBL" id="HBHR01017207">
    <property type="protein sequence ID" value="CAD9868472.1"/>
    <property type="molecule type" value="Transcribed_RNA"/>
</dbReference>
<organism evidence="3">
    <name type="scientific">Fibrocapsa japonica</name>
    <dbReference type="NCBI Taxonomy" id="94617"/>
    <lineage>
        <taxon>Eukaryota</taxon>
        <taxon>Sar</taxon>
        <taxon>Stramenopiles</taxon>
        <taxon>Ochrophyta</taxon>
        <taxon>Raphidophyceae</taxon>
        <taxon>Chattonellales</taxon>
        <taxon>Chattonellaceae</taxon>
        <taxon>Fibrocapsa</taxon>
    </lineage>
</organism>
<dbReference type="PANTHER" id="PTHR47821">
    <property type="entry name" value="PHOSPHOGLYCERATE MUTASE FAMILY PROTEIN"/>
    <property type="match status" value="1"/>
</dbReference>
<dbReference type="PANTHER" id="PTHR47821:SF2">
    <property type="entry name" value="PHOSPHOGLYCERATE MUTASE FAMILY PROTEIN"/>
    <property type="match status" value="1"/>
</dbReference>
<feature type="chain" id="PRO_5030705618" description="Phosphoglycerate mutase" evidence="2">
    <location>
        <begin position="25"/>
        <end position="282"/>
    </location>
</feature>
<dbReference type="Pfam" id="PF00300">
    <property type="entry name" value="His_Phos_1"/>
    <property type="match status" value="1"/>
</dbReference>
<keyword evidence="2" id="KW-0732">Signal</keyword>
<dbReference type="AlphaFoldDB" id="A0A7S2V2Q2"/>
<feature type="signal peptide" evidence="2">
    <location>
        <begin position="1"/>
        <end position="24"/>
    </location>
</feature>
<accession>A0A7S2V2Q2</accession>
<protein>
    <recommendedName>
        <fullName evidence="4">Phosphoglycerate mutase</fullName>
    </recommendedName>
</protein>
<sequence>MWSNITRLVAAVLLSLEISDQASAFIPLPNLGLDSSQSLCVHGISMSLSLSGECLLPKLPPLRNKYYAFRHGQSTANVRGIISSSPAKGTTSHGLTETGKRQAREAAPAIVDMIGGSESLNDLIVYSSDFTRARETALEAVDEMWRMTDVSSPKPVVNIEKGLRERFFGELDGKDLITYNDVWPLDLEDAHHNTFGVESVNTVVFRVRETIMELEERHENKSIILTSHADTLQILQLYVANADVRSFSSYRFKNGEVRALIQKPSSLPTPVPLERMAGKRNP</sequence>
<name>A0A7S2V2Q2_9STRA</name>
<dbReference type="InterPro" id="IPR029033">
    <property type="entry name" value="His_PPase_superfam"/>
</dbReference>
<reference evidence="3" key="1">
    <citation type="submission" date="2021-01" db="EMBL/GenBank/DDBJ databases">
        <authorList>
            <person name="Corre E."/>
            <person name="Pelletier E."/>
            <person name="Niang G."/>
            <person name="Scheremetjew M."/>
            <person name="Finn R."/>
            <person name="Kale V."/>
            <person name="Holt S."/>
            <person name="Cochrane G."/>
            <person name="Meng A."/>
            <person name="Brown T."/>
            <person name="Cohen L."/>
        </authorList>
    </citation>
    <scope>NUCLEOTIDE SEQUENCE</scope>
    <source>
        <strain evidence="3">CCMP1661</strain>
    </source>
</reference>
<gene>
    <name evidence="3" type="ORF">FJAP1339_LOCUS8606</name>
</gene>
<dbReference type="InterPro" id="IPR013078">
    <property type="entry name" value="His_Pase_superF_clade-1"/>
</dbReference>
<dbReference type="Gene3D" id="3.40.50.1240">
    <property type="entry name" value="Phosphoglycerate mutase-like"/>
    <property type="match status" value="1"/>
</dbReference>
<dbReference type="SMART" id="SM00855">
    <property type="entry name" value="PGAM"/>
    <property type="match status" value="1"/>
</dbReference>
<feature type="region of interest" description="Disordered" evidence="1">
    <location>
        <begin position="82"/>
        <end position="102"/>
    </location>
</feature>
<evidence type="ECO:0008006" key="4">
    <source>
        <dbReference type="Google" id="ProtNLM"/>
    </source>
</evidence>
<evidence type="ECO:0000256" key="2">
    <source>
        <dbReference type="SAM" id="SignalP"/>
    </source>
</evidence>
<evidence type="ECO:0000256" key="1">
    <source>
        <dbReference type="SAM" id="MobiDB-lite"/>
    </source>
</evidence>
<proteinExistence type="predicted"/>
<dbReference type="SUPFAM" id="SSF53254">
    <property type="entry name" value="Phosphoglycerate mutase-like"/>
    <property type="match status" value="1"/>
</dbReference>
<evidence type="ECO:0000313" key="3">
    <source>
        <dbReference type="EMBL" id="CAD9868472.1"/>
    </source>
</evidence>
<feature type="compositionally biased region" description="Polar residues" evidence="1">
    <location>
        <begin position="82"/>
        <end position="95"/>
    </location>
</feature>
<dbReference type="CDD" id="cd07067">
    <property type="entry name" value="HP_PGM_like"/>
    <property type="match status" value="1"/>
</dbReference>